<feature type="compositionally biased region" description="Polar residues" evidence="1">
    <location>
        <begin position="1062"/>
        <end position="1071"/>
    </location>
</feature>
<dbReference type="InterPro" id="IPR016024">
    <property type="entry name" value="ARM-type_fold"/>
</dbReference>
<dbReference type="AlphaFoldDB" id="A0A8H3I5Q7"/>
<organism evidence="3 4">
    <name type="scientific">Rhizoctonia solani</name>
    <dbReference type="NCBI Taxonomy" id="456999"/>
    <lineage>
        <taxon>Eukaryota</taxon>
        <taxon>Fungi</taxon>
        <taxon>Dikarya</taxon>
        <taxon>Basidiomycota</taxon>
        <taxon>Agaricomycotina</taxon>
        <taxon>Agaricomycetes</taxon>
        <taxon>Cantharellales</taxon>
        <taxon>Ceratobasidiaceae</taxon>
        <taxon>Rhizoctonia</taxon>
    </lineage>
</organism>
<sequence>MSEQAVDQPYSPSSPQQNAEYLTVSKPPQAEHQPKNNTVTSTPKSTTSQKRKLIICIDGTSNQFSNKNTNVIEMYYHIDKNDSQLTYYNSGIGTYAKPSWRSWTYLKQTFYNQIDLAIAWNLEKVIIAAYRWLSDTYRDGDQIFLFGFSRGAYQVRALAAMIKSVGLIHAGNQEQIPFAWELYASHRSEDDEYKKKINGFKKAFSRRGDIDIHFLGAWDTVSSIGLFQRKLLPLTDSCSHITYFRHALALDERRVKFRPEHLKPQKSPNTDDKQEQAQELSQKKYNPPMKEVWFAGTHSDIGGGNRENLDLSSGTVPLSWMMDEAESAGLVLLPRNIKACLTLTKADVVESLNGLWWFLELLPIPQRSHNSDHTSWWPHLGKGRTIRCGQDLHWTVLANHKHSKQAQDSGVYAYQSKALVVVDDDAPWKLDRAIKEMQGPGGAGAMKYLPKWEGDVDLIDTLKYQNQDQWLTKLSVYVTNPGNANRIWTYGGADFLKELVDHKKDKQLAIARTIVRTVIGFRDDMLSKKSQASQQQAAPAGKDTATLATTSNKPSIDNAAAIILRLGDILPKCTRSSLALCSESADRNPNPEPSRLVSFFRWLKSAVVPGSGKFNILKPYSQKPNMGEHDYFVELATIVMEMISELLEQLASKIVKAIVPIAKHSRGRQKIRESGIVEKCMLWLDIQDNTDNGMTFQVMCAFRAFAGQEDTAECLIDAKMAPCLAKILNRAALKKKVAKETLGTLELLARYHPRAFDGVFDKNTVLCIVTLMKDHWEAIAATNNLLESSNFRVLLTQQPLTETLQVLLDRDDRRFDDQLLSLIVKLLGHDELGDKLINSKVPTSLAQFLKRTTPSDDTLESMFKISKHSKLWSSNPELLQTLTSLGESKEFGGNSKELAIRVAVVTMGHSTATSQEDHTTTLVNLVLDEGTTAYIVQEVVKVIEGLPTKVISTNSGDLIRLVSELMNVACVSRFDGHRMFGYNHEHYDNILVAVFGLVRHLSNAANTRTALLESRAYELVSRLRDSATYATDAQASKLVSDLQDLNDKQVNREIDKYDPYQQYATEASESASGPEDNEGGASPNPTSEQLQALDEEVPVGDVVQEPTGSVRPPDA</sequence>
<dbReference type="SUPFAM" id="SSF48371">
    <property type="entry name" value="ARM repeat"/>
    <property type="match status" value="1"/>
</dbReference>
<feature type="compositionally biased region" description="Polar residues" evidence="1">
    <location>
        <begin position="1"/>
        <end position="20"/>
    </location>
</feature>
<feature type="domain" description="T6SS Phospholipase effector Tle1-like catalytic" evidence="2">
    <location>
        <begin position="51"/>
        <end position="324"/>
    </location>
</feature>
<protein>
    <recommendedName>
        <fullName evidence="2">T6SS Phospholipase effector Tle1-like catalytic domain-containing protein</fullName>
    </recommendedName>
</protein>
<dbReference type="SUPFAM" id="SSF53474">
    <property type="entry name" value="alpha/beta-Hydrolases"/>
    <property type="match status" value="1"/>
</dbReference>
<feature type="region of interest" description="Disordered" evidence="1">
    <location>
        <begin position="530"/>
        <end position="549"/>
    </location>
</feature>
<evidence type="ECO:0000256" key="1">
    <source>
        <dbReference type="SAM" id="MobiDB-lite"/>
    </source>
</evidence>
<feature type="region of interest" description="Disordered" evidence="1">
    <location>
        <begin position="1053"/>
        <end position="1115"/>
    </location>
</feature>
<dbReference type="InterPro" id="IPR011989">
    <property type="entry name" value="ARM-like"/>
</dbReference>
<name>A0A8H3I5Q7_9AGAM</name>
<feature type="compositionally biased region" description="Polar residues" evidence="1">
    <location>
        <begin position="35"/>
        <end position="46"/>
    </location>
</feature>
<feature type="compositionally biased region" description="Basic and acidic residues" evidence="1">
    <location>
        <begin position="259"/>
        <end position="276"/>
    </location>
</feature>
<evidence type="ECO:0000259" key="2">
    <source>
        <dbReference type="Pfam" id="PF09994"/>
    </source>
</evidence>
<reference evidence="3" key="1">
    <citation type="submission" date="2021-01" db="EMBL/GenBank/DDBJ databases">
        <authorList>
            <person name="Kaushik A."/>
        </authorList>
    </citation>
    <scope>NUCLEOTIDE SEQUENCE</scope>
    <source>
        <strain evidence="3">AG5</strain>
    </source>
</reference>
<proteinExistence type="predicted"/>
<feature type="region of interest" description="Disordered" evidence="1">
    <location>
        <begin position="1"/>
        <end position="46"/>
    </location>
</feature>
<evidence type="ECO:0000313" key="3">
    <source>
        <dbReference type="EMBL" id="CAE7225089.1"/>
    </source>
</evidence>
<dbReference type="EMBL" id="CAJNJQ010006263">
    <property type="protein sequence ID" value="CAE7225089.1"/>
    <property type="molecule type" value="Genomic_DNA"/>
</dbReference>
<comment type="caution">
    <text evidence="3">The sequence shown here is derived from an EMBL/GenBank/DDBJ whole genome shotgun (WGS) entry which is preliminary data.</text>
</comment>
<dbReference type="InterPro" id="IPR018712">
    <property type="entry name" value="Tle1-like_cat"/>
</dbReference>
<dbReference type="PANTHER" id="PTHR33840">
    <property type="match status" value="1"/>
</dbReference>
<dbReference type="PANTHER" id="PTHR33840:SF2">
    <property type="entry name" value="TLE1 PHOSPHOLIPASE DOMAIN-CONTAINING PROTEIN"/>
    <property type="match status" value="1"/>
</dbReference>
<dbReference type="InterPro" id="IPR029058">
    <property type="entry name" value="AB_hydrolase_fold"/>
</dbReference>
<dbReference type="Pfam" id="PF09994">
    <property type="entry name" value="T6SS_Tle1-like_cat"/>
    <property type="match status" value="1"/>
</dbReference>
<dbReference type="Gene3D" id="1.25.10.10">
    <property type="entry name" value="Leucine-rich Repeat Variant"/>
    <property type="match status" value="1"/>
</dbReference>
<feature type="region of interest" description="Disordered" evidence="1">
    <location>
        <begin position="259"/>
        <end position="282"/>
    </location>
</feature>
<accession>A0A8H3I5Q7</accession>
<dbReference type="Proteomes" id="UP000663827">
    <property type="component" value="Unassembled WGS sequence"/>
</dbReference>
<evidence type="ECO:0000313" key="4">
    <source>
        <dbReference type="Proteomes" id="UP000663827"/>
    </source>
</evidence>
<gene>
    <name evidence="3" type="ORF">RDB_LOCUS173641</name>
</gene>